<dbReference type="SUPFAM" id="SSF53383">
    <property type="entry name" value="PLP-dependent transferases"/>
    <property type="match status" value="1"/>
</dbReference>
<proteinExistence type="inferred from homology"/>
<dbReference type="EC" id="2.8.1.7" evidence="9"/>
<name>A0A091C6Q3_9ENTE</name>
<keyword evidence="6" id="KW-0411">Iron-sulfur</keyword>
<dbReference type="Pfam" id="PF00266">
    <property type="entry name" value="Aminotran_5"/>
    <property type="match status" value="1"/>
</dbReference>
<dbReference type="InterPro" id="IPR015421">
    <property type="entry name" value="PyrdxlP-dep_Trfase_major"/>
</dbReference>
<dbReference type="InterPro" id="IPR020578">
    <property type="entry name" value="Aminotrans_V_PyrdxlP_BS"/>
</dbReference>
<keyword evidence="3" id="KW-0479">Metal-binding</keyword>
<evidence type="ECO:0000256" key="6">
    <source>
        <dbReference type="ARBA" id="ARBA00023014"/>
    </source>
</evidence>
<dbReference type="Gene3D" id="1.10.260.50">
    <property type="match status" value="1"/>
</dbReference>
<feature type="domain" description="Aminotransferase class V" evidence="8">
    <location>
        <begin position="2"/>
        <end position="365"/>
    </location>
</feature>
<keyword evidence="5" id="KW-0408">Iron</keyword>
<gene>
    <name evidence="9" type="ORF">TMUPMC115_0999</name>
</gene>
<evidence type="ECO:0000256" key="1">
    <source>
        <dbReference type="ARBA" id="ARBA00001933"/>
    </source>
</evidence>
<evidence type="ECO:0000256" key="3">
    <source>
        <dbReference type="ARBA" id="ARBA00022723"/>
    </source>
</evidence>
<dbReference type="InterPro" id="IPR000192">
    <property type="entry name" value="Aminotrans_V_dom"/>
</dbReference>
<dbReference type="AlphaFoldDB" id="A0A091C6Q3"/>
<dbReference type="GO" id="GO:0051536">
    <property type="term" value="F:iron-sulfur cluster binding"/>
    <property type="evidence" value="ECO:0007669"/>
    <property type="project" value="UniProtKB-KW"/>
</dbReference>
<reference evidence="9 10" key="1">
    <citation type="submission" date="2014-08" db="EMBL/GenBank/DDBJ databases">
        <title>Genome sequence of Tetragenococcus muriaticus.</title>
        <authorList>
            <person name="Chuea-nongthon C."/>
            <person name="Rodtong S."/>
            <person name="Yongsawatdigul J."/>
            <person name="Steele J.L."/>
            <person name="Liu X.-y."/>
            <person name="Speers J."/>
            <person name="Glasner J.D."/>
            <person name="Neeno-Eckwall E.C."/>
        </authorList>
    </citation>
    <scope>NUCLEOTIDE SEQUENCE [LARGE SCALE GENOMIC DNA]</scope>
    <source>
        <strain evidence="9 10">PMC-11-5</strain>
    </source>
</reference>
<dbReference type="EMBL" id="JPVU01000100">
    <property type="protein sequence ID" value="KFN92340.1"/>
    <property type="molecule type" value="Genomic_DNA"/>
</dbReference>
<dbReference type="RefSeq" id="WP_028790249.1">
    <property type="nucleotide sequence ID" value="NZ_JPVU01000100.1"/>
</dbReference>
<evidence type="ECO:0000256" key="2">
    <source>
        <dbReference type="ARBA" id="ARBA00006490"/>
    </source>
</evidence>
<evidence type="ECO:0000313" key="9">
    <source>
        <dbReference type="EMBL" id="KFN92340.1"/>
    </source>
</evidence>
<comment type="similarity">
    <text evidence="2">Belongs to the class-V pyridoxal-phosphate-dependent aminotransferase family. NifS/IscS subfamily.</text>
</comment>
<dbReference type="PIRSF" id="PIRSF005572">
    <property type="entry name" value="NifS"/>
    <property type="match status" value="1"/>
</dbReference>
<evidence type="ECO:0000256" key="7">
    <source>
        <dbReference type="RuleBase" id="RU004504"/>
    </source>
</evidence>
<dbReference type="Gene3D" id="3.90.1150.10">
    <property type="entry name" value="Aspartate Aminotransferase, domain 1"/>
    <property type="match status" value="1"/>
</dbReference>
<keyword evidence="9" id="KW-0808">Transferase</keyword>
<dbReference type="Proteomes" id="UP000029380">
    <property type="component" value="Unassembled WGS sequence"/>
</dbReference>
<dbReference type="GO" id="GO:0031071">
    <property type="term" value="F:cysteine desulfurase activity"/>
    <property type="evidence" value="ECO:0007669"/>
    <property type="project" value="UniProtKB-EC"/>
</dbReference>
<organism evidence="9 10">
    <name type="scientific">Tetragenococcus muriaticus PMC-11-5</name>
    <dbReference type="NCBI Taxonomy" id="1302649"/>
    <lineage>
        <taxon>Bacteria</taxon>
        <taxon>Bacillati</taxon>
        <taxon>Bacillota</taxon>
        <taxon>Bacilli</taxon>
        <taxon>Lactobacillales</taxon>
        <taxon>Enterococcaceae</taxon>
        <taxon>Tetragenococcus</taxon>
    </lineage>
</organism>
<protein>
    <submittedName>
        <fullName evidence="9">Cysteine desulfurase</fullName>
        <ecNumber evidence="9">2.8.1.7</ecNumber>
    </submittedName>
</protein>
<dbReference type="InterPro" id="IPR015422">
    <property type="entry name" value="PyrdxlP-dep_Trfase_small"/>
</dbReference>
<evidence type="ECO:0000259" key="8">
    <source>
        <dbReference type="Pfam" id="PF00266"/>
    </source>
</evidence>
<dbReference type="InterPro" id="IPR016454">
    <property type="entry name" value="Cysteine_dSase"/>
</dbReference>
<evidence type="ECO:0000313" key="10">
    <source>
        <dbReference type="Proteomes" id="UP000029380"/>
    </source>
</evidence>
<dbReference type="GO" id="GO:0046872">
    <property type="term" value="F:metal ion binding"/>
    <property type="evidence" value="ECO:0007669"/>
    <property type="project" value="UniProtKB-KW"/>
</dbReference>
<evidence type="ECO:0000256" key="4">
    <source>
        <dbReference type="ARBA" id="ARBA00022898"/>
    </source>
</evidence>
<sequence length="380" mass="42107">MIYFDNSATTEIYPASLDTYVKTSKRVFGNPSSLHYLGVQANRLLEQARKQIADTLQVSNEEIAFTSGGTEGDNWILKGTAFEKRSYGKHLIISSIEHPAVKKTAEQLTHFGFEVDQAPVTEEGIIDVNQLAELIREDTILVSVMAVNNEVGTIQPIQEISTLLEKYPKIHFHVDAVQAIAKIDTQKWLTPRVDFAAFSAHKFHGPRGVGFIYWKKGRRLQALMTGGGQEGEQRSGTENVPAIVAMARALRLTFEKINQRPEHLNHLKDALMKGLSTYDKVTIFSPEENSAPHILCLALKGIRGEVLVHALEEKEIITSTTSACSSKKNTASSTLAAMNVASALATCAIRISLDESNTVAEVEQFMVVFDQLYQRFSKIN</sequence>
<dbReference type="Gene3D" id="3.40.640.10">
    <property type="entry name" value="Type I PLP-dependent aspartate aminotransferase-like (Major domain)"/>
    <property type="match status" value="1"/>
</dbReference>
<accession>A0A091C6Q3</accession>
<dbReference type="PATRIC" id="fig|1302649.3.peg.1000"/>
<evidence type="ECO:0000256" key="5">
    <source>
        <dbReference type="ARBA" id="ARBA00023004"/>
    </source>
</evidence>
<dbReference type="PROSITE" id="PS00595">
    <property type="entry name" value="AA_TRANSFER_CLASS_5"/>
    <property type="match status" value="1"/>
</dbReference>
<dbReference type="InterPro" id="IPR015424">
    <property type="entry name" value="PyrdxlP-dep_Trfase"/>
</dbReference>
<dbReference type="OrthoDB" id="9808002at2"/>
<dbReference type="PANTHER" id="PTHR11601">
    <property type="entry name" value="CYSTEINE DESULFURYLASE FAMILY MEMBER"/>
    <property type="match status" value="1"/>
</dbReference>
<comment type="cofactor">
    <cofactor evidence="1 7">
        <name>pyridoxal 5'-phosphate</name>
        <dbReference type="ChEBI" id="CHEBI:597326"/>
    </cofactor>
</comment>
<keyword evidence="4" id="KW-0663">Pyridoxal phosphate</keyword>
<comment type="caution">
    <text evidence="9">The sequence shown here is derived from an EMBL/GenBank/DDBJ whole genome shotgun (WGS) entry which is preliminary data.</text>
</comment>
<dbReference type="PANTHER" id="PTHR11601:SF50">
    <property type="entry name" value="CYSTEINE DESULFURASE ISCS 2-RELATED"/>
    <property type="match status" value="1"/>
</dbReference>